<dbReference type="InterPro" id="IPR025877">
    <property type="entry name" value="MobA-like_NTP_Trfase"/>
</dbReference>
<protein>
    <submittedName>
        <fullName evidence="3">Nucleotidyltransferase family protein</fullName>
    </submittedName>
</protein>
<dbReference type="Proteomes" id="UP000809440">
    <property type="component" value="Unassembled WGS sequence"/>
</dbReference>
<organism evidence="3 5">
    <name type="scientific">Marivita cryptomonadis</name>
    <dbReference type="NCBI Taxonomy" id="505252"/>
    <lineage>
        <taxon>Bacteria</taxon>
        <taxon>Pseudomonadati</taxon>
        <taxon>Pseudomonadota</taxon>
        <taxon>Alphaproteobacteria</taxon>
        <taxon>Rhodobacterales</taxon>
        <taxon>Roseobacteraceae</taxon>
        <taxon>Marivita</taxon>
    </lineage>
</organism>
<evidence type="ECO:0000313" key="3">
    <source>
        <dbReference type="EMBL" id="MBM2413052.1"/>
    </source>
</evidence>
<proteinExistence type="predicted"/>
<dbReference type="Gene3D" id="3.90.550.10">
    <property type="entry name" value="Spore Coat Polysaccharide Biosynthesis Protein SpsA, Chain A"/>
    <property type="match status" value="1"/>
</dbReference>
<dbReference type="SUPFAM" id="SSF53448">
    <property type="entry name" value="Nucleotide-diphospho-sugar transferases"/>
    <property type="match status" value="1"/>
</dbReference>
<evidence type="ECO:0000256" key="1">
    <source>
        <dbReference type="ARBA" id="ARBA00022842"/>
    </source>
</evidence>
<dbReference type="PANTHER" id="PTHR43777">
    <property type="entry name" value="MOLYBDENUM COFACTOR CYTIDYLYLTRANSFERASE"/>
    <property type="match status" value="1"/>
</dbReference>
<sequence length="201" mass="21323">MTQITFVIPAAGASRRMGDRDKLLEPVDGVALLRGVAARALAVSGDVIVTLPSATHPRAEVLEGLAVRQIPVPDAADGMSASLRHATAAVPDNAEGVLILPADMPDLTEDDLRQVMQAFEDASGEFLVQATGADGTPGHPVIFPTDLMSEFESLTGDAGARTILKANRHRLIRVALPGEHALTDLDTPDAWILWRANNPDR</sequence>
<evidence type="ECO:0000313" key="4">
    <source>
        <dbReference type="EMBL" id="MBM2417720.1"/>
    </source>
</evidence>
<comment type="caution">
    <text evidence="3">The sequence shown here is derived from an EMBL/GenBank/DDBJ whole genome shotgun (WGS) entry which is preliminary data.</text>
</comment>
<dbReference type="EMBL" id="JAFBXE010000007">
    <property type="protein sequence ID" value="MBM2413052.1"/>
    <property type="molecule type" value="Genomic_DNA"/>
</dbReference>
<dbReference type="PANTHER" id="PTHR43777:SF1">
    <property type="entry name" value="MOLYBDENUM COFACTOR CYTIDYLYLTRANSFERASE"/>
    <property type="match status" value="1"/>
</dbReference>
<keyword evidence="6" id="KW-1185">Reference proteome</keyword>
<dbReference type="Proteomes" id="UP000755667">
    <property type="component" value="Unassembled WGS sequence"/>
</dbReference>
<dbReference type="Pfam" id="PF12804">
    <property type="entry name" value="NTP_transf_3"/>
    <property type="match status" value="1"/>
</dbReference>
<keyword evidence="1" id="KW-0460">Magnesium</keyword>
<dbReference type="EMBL" id="JAFBXF010000007">
    <property type="protein sequence ID" value="MBM2417720.1"/>
    <property type="molecule type" value="Genomic_DNA"/>
</dbReference>
<dbReference type="GO" id="GO:0016779">
    <property type="term" value="F:nucleotidyltransferase activity"/>
    <property type="evidence" value="ECO:0007669"/>
    <property type="project" value="UniProtKB-ARBA"/>
</dbReference>
<name>A0A9Q2S5F3_9RHOB</name>
<dbReference type="GeneID" id="62641938"/>
<feature type="domain" description="MobA-like NTP transferase" evidence="2">
    <location>
        <begin position="7"/>
        <end position="167"/>
    </location>
</feature>
<reference evidence="3 6" key="1">
    <citation type="submission" date="2021-01" db="EMBL/GenBank/DDBJ databases">
        <title>Diatom-associated Roseobacters Show Island Model of Population Structure.</title>
        <authorList>
            <person name="Qu L."/>
            <person name="Feng X."/>
            <person name="Chen Y."/>
            <person name="Li L."/>
            <person name="Wang X."/>
            <person name="Hu Z."/>
            <person name="Wang H."/>
            <person name="Luo H."/>
        </authorList>
    </citation>
    <scope>NUCLEOTIDE SEQUENCE</scope>
    <source>
        <strain evidence="4 6">CC28-63</strain>
        <strain evidence="3">CC28-69</strain>
    </source>
</reference>
<evidence type="ECO:0000313" key="6">
    <source>
        <dbReference type="Proteomes" id="UP000809440"/>
    </source>
</evidence>
<dbReference type="InterPro" id="IPR029044">
    <property type="entry name" value="Nucleotide-diphossugar_trans"/>
</dbReference>
<evidence type="ECO:0000313" key="5">
    <source>
        <dbReference type="Proteomes" id="UP000755667"/>
    </source>
</evidence>
<gene>
    <name evidence="3" type="ORF">JQX41_12105</name>
    <name evidence="4" type="ORF">JQX48_12110</name>
</gene>
<dbReference type="AlphaFoldDB" id="A0A9Q2S5F3"/>
<dbReference type="CDD" id="cd04182">
    <property type="entry name" value="GT_2_like_f"/>
    <property type="match status" value="1"/>
</dbReference>
<dbReference type="OrthoDB" id="9779263at2"/>
<accession>A0A9Q2S5F3</accession>
<dbReference type="RefSeq" id="WP_085631035.1">
    <property type="nucleotide sequence ID" value="NZ_JAFBWU010000007.1"/>
</dbReference>
<evidence type="ECO:0000259" key="2">
    <source>
        <dbReference type="Pfam" id="PF12804"/>
    </source>
</evidence>